<keyword evidence="7" id="KW-1185">Reference proteome</keyword>
<keyword evidence="2" id="KW-0479">Metal-binding</keyword>
<comment type="cofactor">
    <cofactor evidence="1">
        <name>Zn(2+)</name>
        <dbReference type="ChEBI" id="CHEBI:29105"/>
    </cofactor>
</comment>
<evidence type="ECO:0000259" key="5">
    <source>
        <dbReference type="SMART" id="SM00849"/>
    </source>
</evidence>
<reference evidence="7" key="1">
    <citation type="submission" date="2011-04" db="EMBL/GenBank/DDBJ databases">
        <title>The complete genome of Treponema brennaborense DSM 12168.</title>
        <authorList>
            <person name="Lucas S."/>
            <person name="Han J."/>
            <person name="Lapidus A."/>
            <person name="Bruce D."/>
            <person name="Goodwin L."/>
            <person name="Pitluck S."/>
            <person name="Peters L."/>
            <person name="Kyrpides N."/>
            <person name="Mavromatis K."/>
            <person name="Ivanova N."/>
            <person name="Mikhailova N."/>
            <person name="Pagani I."/>
            <person name="Teshima H."/>
            <person name="Detter J.C."/>
            <person name="Tapia R."/>
            <person name="Han C."/>
            <person name="Land M."/>
            <person name="Hauser L."/>
            <person name="Markowitz V."/>
            <person name="Cheng J.-F."/>
            <person name="Hugenholtz P."/>
            <person name="Woyke T."/>
            <person name="Wu D."/>
            <person name="Gronow S."/>
            <person name="Wellnitz S."/>
            <person name="Brambilla E."/>
            <person name="Klenk H.-P."/>
            <person name="Eisen J.A."/>
        </authorList>
    </citation>
    <scope>NUCLEOTIDE SEQUENCE [LARGE SCALE GENOMIC DNA]</scope>
    <source>
        <strain evidence="7">DSM 12168 / CIP 105900 / DD5/3</strain>
    </source>
</reference>
<dbReference type="SMART" id="SM00849">
    <property type="entry name" value="Lactamase_B"/>
    <property type="match status" value="1"/>
</dbReference>
<dbReference type="AlphaFoldDB" id="F4LPV9"/>
<dbReference type="InterPro" id="IPR001279">
    <property type="entry name" value="Metallo-B-lactamas"/>
</dbReference>
<evidence type="ECO:0000313" key="6">
    <source>
        <dbReference type="EMBL" id="AEE16051.1"/>
    </source>
</evidence>
<name>F4LPV9_TREBD</name>
<dbReference type="SUPFAM" id="SSF56281">
    <property type="entry name" value="Metallo-hydrolase/oxidoreductase"/>
    <property type="match status" value="1"/>
</dbReference>
<evidence type="ECO:0000256" key="4">
    <source>
        <dbReference type="ARBA" id="ARBA00022833"/>
    </source>
</evidence>
<dbReference type="PANTHER" id="PTHR46233:SF3">
    <property type="entry name" value="HYDROXYACYLGLUTATHIONE HYDROLASE GLOC"/>
    <property type="match status" value="1"/>
</dbReference>
<dbReference type="CDD" id="cd06262">
    <property type="entry name" value="metallo-hydrolase-like_MBL-fold"/>
    <property type="match status" value="1"/>
</dbReference>
<dbReference type="HOGENOM" id="CLU_030571_5_2_12"/>
<organism evidence="6 7">
    <name type="scientific">Treponema brennaborense (strain DSM 12168 / CIP 105900 / DD5/3)</name>
    <dbReference type="NCBI Taxonomy" id="906968"/>
    <lineage>
        <taxon>Bacteria</taxon>
        <taxon>Pseudomonadati</taxon>
        <taxon>Spirochaetota</taxon>
        <taxon>Spirochaetia</taxon>
        <taxon>Spirochaetales</taxon>
        <taxon>Treponemataceae</taxon>
        <taxon>Treponema</taxon>
    </lineage>
</organism>
<evidence type="ECO:0000256" key="3">
    <source>
        <dbReference type="ARBA" id="ARBA00022801"/>
    </source>
</evidence>
<dbReference type="Proteomes" id="UP000006546">
    <property type="component" value="Chromosome"/>
</dbReference>
<dbReference type="KEGG" id="tbe:Trebr_0609"/>
<dbReference type="Gene3D" id="3.60.15.10">
    <property type="entry name" value="Ribonuclease Z/Hydroxyacylglutathione hydrolase-like"/>
    <property type="match status" value="1"/>
</dbReference>
<evidence type="ECO:0000256" key="2">
    <source>
        <dbReference type="ARBA" id="ARBA00022723"/>
    </source>
</evidence>
<dbReference type="eggNOG" id="COG0491">
    <property type="taxonomic scope" value="Bacteria"/>
</dbReference>
<keyword evidence="3" id="KW-0378">Hydrolase</keyword>
<evidence type="ECO:0000256" key="1">
    <source>
        <dbReference type="ARBA" id="ARBA00001947"/>
    </source>
</evidence>
<dbReference type="EMBL" id="CP002696">
    <property type="protein sequence ID" value="AEE16051.1"/>
    <property type="molecule type" value="Genomic_DNA"/>
</dbReference>
<dbReference type="InterPro" id="IPR051453">
    <property type="entry name" value="MBL_Glyoxalase_II"/>
</dbReference>
<dbReference type="GO" id="GO:0016787">
    <property type="term" value="F:hydrolase activity"/>
    <property type="evidence" value="ECO:0007669"/>
    <property type="project" value="UniProtKB-KW"/>
</dbReference>
<feature type="domain" description="Metallo-beta-lactamase" evidence="5">
    <location>
        <begin position="25"/>
        <end position="215"/>
    </location>
</feature>
<sequence>MLTTDISVCRTGPLGVNTLIVPLCPGYVFMADPGGDAGLIDSLLKRQAVVPAFIVCTHGHFDHVLGLGELLSRYPGTPVAAGVYETGYFGSEGAERQRADLHALGLDDMIPALADLPPVTVPLADGAALDCAVRPDAPAAVKTAAARWSVLHTPGHSAGGVCLYNAGDALLVAGDTLFYGGYGRTDLYGGDGRALRQSLRRLSLLPGSVRVYPGHGTAAFRLDENVLPAFF</sequence>
<gene>
    <name evidence="6" type="ordered locus">Trebr_0609</name>
</gene>
<dbReference type="GO" id="GO:0046872">
    <property type="term" value="F:metal ion binding"/>
    <property type="evidence" value="ECO:0007669"/>
    <property type="project" value="UniProtKB-KW"/>
</dbReference>
<protein>
    <submittedName>
        <fullName evidence="6">Metallo-beta-lactamase family protein</fullName>
    </submittedName>
</protein>
<dbReference type="Pfam" id="PF00753">
    <property type="entry name" value="Lactamase_B"/>
    <property type="match status" value="1"/>
</dbReference>
<keyword evidence="4" id="KW-0862">Zinc</keyword>
<dbReference type="InterPro" id="IPR036866">
    <property type="entry name" value="RibonucZ/Hydroxyglut_hydro"/>
</dbReference>
<dbReference type="PANTHER" id="PTHR46233">
    <property type="entry name" value="HYDROXYACYLGLUTATHIONE HYDROLASE GLOC"/>
    <property type="match status" value="1"/>
</dbReference>
<proteinExistence type="predicted"/>
<dbReference type="STRING" id="906968.Trebr_0609"/>
<evidence type="ECO:0000313" key="7">
    <source>
        <dbReference type="Proteomes" id="UP000006546"/>
    </source>
</evidence>
<accession>F4LPV9</accession>